<reference evidence="2 3" key="1">
    <citation type="submission" date="2019-03" db="EMBL/GenBank/DDBJ databases">
        <title>Genomic Encyclopedia of Type Strains, Phase III (KMG-III): the genomes of soil and plant-associated and newly described type strains.</title>
        <authorList>
            <person name="Whitman W."/>
        </authorList>
    </citation>
    <scope>NUCLEOTIDE SEQUENCE [LARGE SCALE GENOMIC DNA]</scope>
    <source>
        <strain evidence="2 3">CECT 8283</strain>
    </source>
</reference>
<accession>A0A4R6THD2</accession>
<feature type="transmembrane region" description="Helical" evidence="1">
    <location>
        <begin position="108"/>
        <end position="127"/>
    </location>
</feature>
<keyword evidence="1" id="KW-0812">Transmembrane</keyword>
<protein>
    <submittedName>
        <fullName evidence="2">Uncharacterized protein</fullName>
    </submittedName>
</protein>
<evidence type="ECO:0000313" key="3">
    <source>
        <dbReference type="Proteomes" id="UP000295390"/>
    </source>
</evidence>
<name>A0A4R6THD2_9FLAO</name>
<proteinExistence type="predicted"/>
<dbReference type="Proteomes" id="UP000295390">
    <property type="component" value="Unassembled WGS sequence"/>
</dbReference>
<feature type="transmembrane region" description="Helical" evidence="1">
    <location>
        <begin position="57"/>
        <end position="73"/>
    </location>
</feature>
<evidence type="ECO:0000313" key="2">
    <source>
        <dbReference type="EMBL" id="TDQ29865.1"/>
    </source>
</evidence>
<dbReference type="EMBL" id="SNYH01000001">
    <property type="protein sequence ID" value="TDQ29865.1"/>
    <property type="molecule type" value="Genomic_DNA"/>
</dbReference>
<gene>
    <name evidence="2" type="ORF">DFQ07_0189</name>
</gene>
<sequence length="137" mass="15825">MGENKHIEELSAFTKKHIKDIEIETPSIDFTANIMETILKEEKTSVYKATPLISKKVWFVLASILAVSVLYVSKGASLNWLKVPEIKMDYLSNIQFPNFFEGFTISHTVLYTSFLFTVMIFIQIYVLKNHFTKHLNS</sequence>
<evidence type="ECO:0000256" key="1">
    <source>
        <dbReference type="SAM" id="Phobius"/>
    </source>
</evidence>
<dbReference type="OrthoDB" id="1442507at2"/>
<keyword evidence="3" id="KW-1185">Reference proteome</keyword>
<dbReference type="RefSeq" id="WP_133534409.1">
    <property type="nucleotide sequence ID" value="NZ_SNYH01000001.1"/>
</dbReference>
<keyword evidence="1" id="KW-0472">Membrane</keyword>
<dbReference type="AlphaFoldDB" id="A0A4R6THD2"/>
<comment type="caution">
    <text evidence="2">The sequence shown here is derived from an EMBL/GenBank/DDBJ whole genome shotgun (WGS) entry which is preliminary data.</text>
</comment>
<organism evidence="2 3">
    <name type="scientific">Tenacibaculum caenipelagi</name>
    <dbReference type="NCBI Taxonomy" id="1325435"/>
    <lineage>
        <taxon>Bacteria</taxon>
        <taxon>Pseudomonadati</taxon>
        <taxon>Bacteroidota</taxon>
        <taxon>Flavobacteriia</taxon>
        <taxon>Flavobacteriales</taxon>
        <taxon>Flavobacteriaceae</taxon>
        <taxon>Tenacibaculum</taxon>
    </lineage>
</organism>
<keyword evidence="1" id="KW-1133">Transmembrane helix</keyword>